<evidence type="ECO:0000313" key="3">
    <source>
        <dbReference type="Proteomes" id="UP000053611"/>
    </source>
</evidence>
<dbReference type="AlphaFoldDB" id="A0A0J1BCY1"/>
<keyword evidence="3" id="KW-1185">Reference proteome</keyword>
<dbReference type="GeneID" id="28988098"/>
<evidence type="ECO:0000256" key="1">
    <source>
        <dbReference type="SAM" id="MobiDB-lite"/>
    </source>
</evidence>
<evidence type="ECO:0000313" key="2">
    <source>
        <dbReference type="EMBL" id="KLT45904.1"/>
    </source>
</evidence>
<proteinExistence type="predicted"/>
<reference evidence="2 3" key="1">
    <citation type="submission" date="2015-03" db="EMBL/GenBank/DDBJ databases">
        <title>Genomics and transcriptomics of the oil-accumulating basidiomycete yeast T. oleaginosus allow insights into substrate utilization and the diverse evolutionary trajectories of mating systems in fungi.</title>
        <authorList>
            <consortium name="DOE Joint Genome Institute"/>
            <person name="Kourist R."/>
            <person name="Kracht O."/>
            <person name="Bracharz F."/>
            <person name="Lipzen A."/>
            <person name="Nolan M."/>
            <person name="Ohm R."/>
            <person name="Grigoriev I."/>
            <person name="Sun S."/>
            <person name="Heitman J."/>
            <person name="Bruck T."/>
            <person name="Nowrousian M."/>
        </authorList>
    </citation>
    <scope>NUCLEOTIDE SEQUENCE [LARGE SCALE GENOMIC DNA]</scope>
    <source>
        <strain evidence="2 3">IBC0246</strain>
    </source>
</reference>
<protein>
    <submittedName>
        <fullName evidence="2">Uncharacterized protein</fullName>
    </submittedName>
</protein>
<organism evidence="2 3">
    <name type="scientific">Cutaneotrichosporon oleaginosum</name>
    <dbReference type="NCBI Taxonomy" id="879819"/>
    <lineage>
        <taxon>Eukaryota</taxon>
        <taxon>Fungi</taxon>
        <taxon>Dikarya</taxon>
        <taxon>Basidiomycota</taxon>
        <taxon>Agaricomycotina</taxon>
        <taxon>Tremellomycetes</taxon>
        <taxon>Trichosporonales</taxon>
        <taxon>Trichosporonaceae</taxon>
        <taxon>Cutaneotrichosporon</taxon>
    </lineage>
</organism>
<gene>
    <name evidence="2" type="ORF">CC85DRAFT_88847</name>
</gene>
<dbReference type="Proteomes" id="UP000053611">
    <property type="component" value="Unassembled WGS sequence"/>
</dbReference>
<feature type="region of interest" description="Disordered" evidence="1">
    <location>
        <begin position="396"/>
        <end position="419"/>
    </location>
</feature>
<dbReference type="RefSeq" id="XP_018282395.1">
    <property type="nucleotide sequence ID" value="XM_018427495.1"/>
</dbReference>
<name>A0A0J1BCY1_9TREE</name>
<accession>A0A0J1BCY1</accession>
<dbReference type="EMBL" id="KQ087179">
    <property type="protein sequence ID" value="KLT45904.1"/>
    <property type="molecule type" value="Genomic_DNA"/>
</dbReference>
<sequence>MTTAGMLDAQAHPRILSAVLTHADRGALLALRGASKDLRARADALLVAHVCMYMVKEDANTICELVTAPHGRIPAFMPADGMCWLEPVGPRPASAQEQLDRIRTNLEHTRVLDIVIGCRRICYEPHTAYNLLLGPMNLHTLRQFPNNDGSIFAAPEVHAKISVFFVVPPPLGLICTMWMEHGRRWPVTTHLQGAQGSEKTVVHILHNDDVGAEHLFMSTSLGVKHTVWVLNSYRSWFPAYHRRPRSVILPDNHRSTALKAHVRETRGSRRLNTQWFRGTTPLTEFISDSLVGGGECTVVNLGAHLTSIGFDPDSDPHAVELVIRDRIQASWRRSYDTSKPNVPPLPEQRAAAMTRLAFLSRQEYANTLTPHEALDEGFVSYVPGESVRPRHFLPRPARRARANSAPLRPSTPPSRHMSTFGPQRGTLELASYPHIADLLVAVASYQALLSLRGVCRLFREKVDARFMRHLIIDETTERDNRCKFIPGPISSPLGPVPALRPHSDLGTRERFPIPKGRKPPAPALVERTKRLLSLTRVLDIYPNQSHLEETMWIALDLQCVRTFRTYHEPYVPFPARTLVYYHTAGADVSCDEMHRPRNLVPDLCSKVVHHIFPRAESDAESEYRIVGFDRLWTRLVGVSTVVVVFTPHHPALTRVNYGMEHPSIEDRRAYLVRELAKALTDADGEALGRSVTLVNAHLIPHAWLGLPDDWDVVDILAAEVRNLVSPARGHFLRCVTGEDYAAELSADELEMEGTIEAIPGVRHRLLPYLKIAEGAEAYAVVKALSVWEPTYREAGRECEYSPSENAELFERLPFSVPIEDDEHDEDEAAMLELFAHD</sequence>